<sequence>MTGLMSWFRRGKKATSGRAERRERDQALVDWVAARRGVEVFVEPATSFNEVSMVLVAADGEFHRVRTGTTAAASSFAREHALPVYDATIVGYPQRMRDYSRRQTILARRRERDAADGR</sequence>
<accession>A0A938YBZ3</accession>
<protein>
    <submittedName>
        <fullName evidence="2">Oxidoreductase</fullName>
    </submittedName>
</protein>
<comment type="caution">
    <text evidence="2">The sequence shown here is derived from an EMBL/GenBank/DDBJ whole genome shotgun (WGS) entry which is preliminary data.</text>
</comment>
<reference evidence="2" key="1">
    <citation type="submission" date="2021-01" db="EMBL/GenBank/DDBJ databases">
        <title>KCTC 19127 draft genome.</title>
        <authorList>
            <person name="An D."/>
        </authorList>
    </citation>
    <scope>NUCLEOTIDE SEQUENCE</scope>
    <source>
        <strain evidence="2">KCTC 19127</strain>
    </source>
</reference>
<proteinExistence type="predicted"/>
<gene>
    <name evidence="2" type="ORF">JL107_00140</name>
</gene>
<evidence type="ECO:0000313" key="2">
    <source>
        <dbReference type="EMBL" id="MBM9474845.1"/>
    </source>
</evidence>
<evidence type="ECO:0000313" key="3">
    <source>
        <dbReference type="Proteomes" id="UP000663801"/>
    </source>
</evidence>
<dbReference type="EMBL" id="JAERWL010000001">
    <property type="protein sequence ID" value="MBM9474845.1"/>
    <property type="molecule type" value="Genomic_DNA"/>
</dbReference>
<organism evidence="2 3">
    <name type="scientific">Nakamurella flavida</name>
    <dbReference type="NCBI Taxonomy" id="363630"/>
    <lineage>
        <taxon>Bacteria</taxon>
        <taxon>Bacillati</taxon>
        <taxon>Actinomycetota</taxon>
        <taxon>Actinomycetes</taxon>
        <taxon>Nakamurellales</taxon>
        <taxon>Nakamurellaceae</taxon>
        <taxon>Nakamurella</taxon>
    </lineage>
</organism>
<dbReference type="Proteomes" id="UP000663801">
    <property type="component" value="Unassembled WGS sequence"/>
</dbReference>
<dbReference type="AlphaFoldDB" id="A0A938YBZ3"/>
<feature type="region of interest" description="Disordered" evidence="1">
    <location>
        <begin position="1"/>
        <end position="23"/>
    </location>
</feature>
<name>A0A938YBZ3_9ACTN</name>
<evidence type="ECO:0000256" key="1">
    <source>
        <dbReference type="SAM" id="MobiDB-lite"/>
    </source>
</evidence>
<keyword evidence="3" id="KW-1185">Reference proteome</keyword>
<dbReference type="RefSeq" id="WP_205255000.1">
    <property type="nucleotide sequence ID" value="NZ_BAAAPV010000001.1"/>
</dbReference>